<dbReference type="GO" id="GO:0031588">
    <property type="term" value="C:nucleotide-activated protein kinase complex"/>
    <property type="evidence" value="ECO:0007669"/>
    <property type="project" value="TreeGrafter"/>
</dbReference>
<evidence type="ECO:0000256" key="3">
    <source>
        <dbReference type="SAM" id="Phobius"/>
    </source>
</evidence>
<gene>
    <name evidence="5" type="ORF">EPUS_08157</name>
</gene>
<reference evidence="6" key="1">
    <citation type="journal article" date="2014" name="BMC Genomics">
        <title>Genome characteristics reveal the impact of lichenization on lichen-forming fungus Endocarpon pusillum Hedwig (Verrucariales, Ascomycota).</title>
        <authorList>
            <person name="Wang Y.-Y."/>
            <person name="Liu B."/>
            <person name="Zhang X.-Y."/>
            <person name="Zhou Q.-M."/>
            <person name="Zhang T."/>
            <person name="Li H."/>
            <person name="Yu Y.-F."/>
            <person name="Zhang X.-L."/>
            <person name="Hao X.-Y."/>
            <person name="Wang M."/>
            <person name="Wang L."/>
            <person name="Wei J.-C."/>
        </authorList>
    </citation>
    <scope>NUCLEOTIDE SEQUENCE [LARGE SCALE GENOMIC DNA]</scope>
    <source>
        <strain evidence="6">Z07020 / HMAS-L-300199</strain>
    </source>
</reference>
<evidence type="ECO:0000256" key="1">
    <source>
        <dbReference type="ARBA" id="ARBA00038216"/>
    </source>
</evidence>
<dbReference type="RefSeq" id="XP_007803127.1">
    <property type="nucleotide sequence ID" value="XM_007804936.1"/>
</dbReference>
<feature type="compositionally biased region" description="Polar residues" evidence="2">
    <location>
        <begin position="150"/>
        <end position="172"/>
    </location>
</feature>
<dbReference type="GeneID" id="19243008"/>
<dbReference type="PANTHER" id="PTHR10343">
    <property type="entry name" value="5'-AMP-ACTIVATED PROTEIN KINASE , BETA SUBUNIT"/>
    <property type="match status" value="1"/>
</dbReference>
<feature type="region of interest" description="Disordered" evidence="2">
    <location>
        <begin position="115"/>
        <end position="187"/>
    </location>
</feature>
<dbReference type="GO" id="GO:0005634">
    <property type="term" value="C:nucleus"/>
    <property type="evidence" value="ECO:0007669"/>
    <property type="project" value="TreeGrafter"/>
</dbReference>
<dbReference type="InterPro" id="IPR050827">
    <property type="entry name" value="CRP1_MDG1_kinase"/>
</dbReference>
<keyword evidence="6" id="KW-1185">Reference proteome</keyword>
<organism evidence="5 6">
    <name type="scientific">Endocarpon pusillum (strain Z07020 / HMAS-L-300199)</name>
    <name type="common">Lichen-forming fungus</name>
    <dbReference type="NCBI Taxonomy" id="1263415"/>
    <lineage>
        <taxon>Eukaryota</taxon>
        <taxon>Fungi</taxon>
        <taxon>Dikarya</taxon>
        <taxon>Ascomycota</taxon>
        <taxon>Pezizomycotina</taxon>
        <taxon>Eurotiomycetes</taxon>
        <taxon>Chaetothyriomycetidae</taxon>
        <taxon>Verrucariales</taxon>
        <taxon>Verrucariaceae</taxon>
        <taxon>Endocarpon</taxon>
    </lineage>
</organism>
<sequence>MASTVITLTYRKRGTIPPVFVAGSFSEPPWEAHELSQDAEEGSGSFSRTFSITPGTYQYKFRLGTGDWWVTDETKETVTDDQGNVNNVLLVQDTQEVSPHADVSGDQQKMSMEDIEEAADPSNMLPKAGEPELPPAIPVSEISVQAEDGPTTSLPQTTSAPITKVSSTSNVSHDLPTPPLSEGGDEVENKEPFAAFSKVIALESEDQTQASRRSTEERASNMPSSTWNRNRMIFLAIAFAAVPIMAWGLSR</sequence>
<dbReference type="InterPro" id="IPR013783">
    <property type="entry name" value="Ig-like_fold"/>
</dbReference>
<feature type="region of interest" description="Disordered" evidence="2">
    <location>
        <begin position="202"/>
        <end position="224"/>
    </location>
</feature>
<dbReference type="GO" id="GO:0007165">
    <property type="term" value="P:signal transduction"/>
    <property type="evidence" value="ECO:0007669"/>
    <property type="project" value="TreeGrafter"/>
</dbReference>
<keyword evidence="3" id="KW-1133">Transmembrane helix</keyword>
<dbReference type="InterPro" id="IPR032640">
    <property type="entry name" value="AMPK1_CBM"/>
</dbReference>
<dbReference type="Proteomes" id="UP000019373">
    <property type="component" value="Unassembled WGS sequence"/>
</dbReference>
<comment type="similarity">
    <text evidence="1">Belongs to the CRP1/MDG1 family.</text>
</comment>
<dbReference type="HOGENOM" id="CLU_071887_0_0_1"/>
<dbReference type="OrthoDB" id="5350410at2759"/>
<proteinExistence type="inferred from homology"/>
<name>U1HQ93_ENDPU</name>
<protein>
    <recommendedName>
        <fullName evidence="4">AMP-activated protein kinase glycogen-binding domain-containing protein</fullName>
    </recommendedName>
</protein>
<accession>U1HQ93</accession>
<dbReference type="EMBL" id="KE721230">
    <property type="protein sequence ID" value="ERF71239.1"/>
    <property type="molecule type" value="Genomic_DNA"/>
</dbReference>
<keyword evidence="3" id="KW-0472">Membrane</keyword>
<dbReference type="SUPFAM" id="SSF81296">
    <property type="entry name" value="E set domains"/>
    <property type="match status" value="1"/>
</dbReference>
<evidence type="ECO:0000313" key="5">
    <source>
        <dbReference type="EMBL" id="ERF71239.1"/>
    </source>
</evidence>
<dbReference type="AlphaFoldDB" id="U1HQ93"/>
<dbReference type="Pfam" id="PF16561">
    <property type="entry name" value="AMPK1_CBM"/>
    <property type="match status" value="1"/>
</dbReference>
<dbReference type="GO" id="GO:0019901">
    <property type="term" value="F:protein kinase binding"/>
    <property type="evidence" value="ECO:0007669"/>
    <property type="project" value="TreeGrafter"/>
</dbReference>
<dbReference type="PANTHER" id="PTHR10343:SF81">
    <property type="entry name" value="CRUCIFORM DNA-RECOGNIZING PROTEIN 1-RELATED"/>
    <property type="match status" value="1"/>
</dbReference>
<keyword evidence="3" id="KW-0812">Transmembrane</keyword>
<evidence type="ECO:0000313" key="6">
    <source>
        <dbReference type="Proteomes" id="UP000019373"/>
    </source>
</evidence>
<feature type="transmembrane region" description="Helical" evidence="3">
    <location>
        <begin position="232"/>
        <end position="250"/>
    </location>
</feature>
<dbReference type="Gene3D" id="2.60.40.10">
    <property type="entry name" value="Immunoglobulins"/>
    <property type="match status" value="1"/>
</dbReference>
<dbReference type="GO" id="GO:0005737">
    <property type="term" value="C:cytoplasm"/>
    <property type="evidence" value="ECO:0007669"/>
    <property type="project" value="TreeGrafter"/>
</dbReference>
<dbReference type="InterPro" id="IPR014756">
    <property type="entry name" value="Ig_E-set"/>
</dbReference>
<dbReference type="CDD" id="cd02859">
    <property type="entry name" value="E_set_AMPKbeta_like_N"/>
    <property type="match status" value="1"/>
</dbReference>
<evidence type="ECO:0000259" key="4">
    <source>
        <dbReference type="Pfam" id="PF16561"/>
    </source>
</evidence>
<evidence type="ECO:0000256" key="2">
    <source>
        <dbReference type="SAM" id="MobiDB-lite"/>
    </source>
</evidence>
<dbReference type="eggNOG" id="ENOG502STER">
    <property type="taxonomic scope" value="Eukaryota"/>
</dbReference>
<feature type="domain" description="AMP-activated protein kinase glycogen-binding" evidence="4">
    <location>
        <begin position="8"/>
        <end position="94"/>
    </location>
</feature>